<organism evidence="1 2">
    <name type="scientific">Burkholderia multivorans CGD2</name>
    <dbReference type="NCBI Taxonomy" id="513052"/>
    <lineage>
        <taxon>Bacteria</taxon>
        <taxon>Pseudomonadati</taxon>
        <taxon>Pseudomonadota</taxon>
        <taxon>Betaproteobacteria</taxon>
        <taxon>Burkholderiales</taxon>
        <taxon>Burkholderiaceae</taxon>
        <taxon>Burkholderia</taxon>
        <taxon>Burkholderia cepacia complex</taxon>
    </lineage>
</organism>
<comment type="caution">
    <text evidence="1">The sequence shown here is derived from an EMBL/GenBank/DDBJ whole genome shotgun (WGS) entry which is preliminary data.</text>
</comment>
<reference evidence="1 2" key="1">
    <citation type="journal article" date="2012" name="J. Bacteriol.">
        <title>Draft Genome Sequence Determination for Cystic Fibrosis and Chronic Granulomatous Disease Burkholderia multivorans Isolates.</title>
        <authorList>
            <person name="Varga J.J."/>
            <person name="Losada L."/>
            <person name="Zelazny A.M."/>
            <person name="Brinkac L."/>
            <person name="Harkins D."/>
            <person name="Radune D."/>
            <person name="Hostetler J."/>
            <person name="Sampaio E.P."/>
            <person name="Ronning C.M."/>
            <person name="Nierman W.C."/>
            <person name="Greenberg D.E."/>
            <person name="Holland S.M."/>
            <person name="Goldberg J.B."/>
        </authorList>
    </citation>
    <scope>NUCLEOTIDE SEQUENCE [LARGE SCALE GENOMIC DNA]</scope>
    <source>
        <strain evidence="1 2">CGD2</strain>
    </source>
</reference>
<proteinExistence type="predicted"/>
<name>B9BKC4_9BURK</name>
<accession>B9BKC4</accession>
<gene>
    <name evidence="1" type="ORF">BURMUCGD2_5532</name>
</gene>
<dbReference type="Proteomes" id="UP000004535">
    <property type="component" value="Unassembled WGS sequence"/>
</dbReference>
<evidence type="ECO:0000313" key="1">
    <source>
        <dbReference type="EMBL" id="EEE08391.1"/>
    </source>
</evidence>
<dbReference type="AlphaFoldDB" id="B9BKC4"/>
<sequence length="46" mass="5655">MRRIIFYFFIVLPARRGKFSRGNETAMIDKGVRFYCRFTSCYNERH</sequence>
<protein>
    <submittedName>
        <fullName evidence="1">Uncharacterized protein</fullName>
    </submittedName>
</protein>
<evidence type="ECO:0000313" key="2">
    <source>
        <dbReference type="Proteomes" id="UP000004535"/>
    </source>
</evidence>
<dbReference type="EMBL" id="ACFC01000002">
    <property type="protein sequence ID" value="EEE08391.1"/>
    <property type="molecule type" value="Genomic_DNA"/>
</dbReference>